<evidence type="ECO:0000256" key="3">
    <source>
        <dbReference type="ARBA" id="ARBA00022679"/>
    </source>
</evidence>
<keyword evidence="6" id="KW-0106">Calcium</keyword>
<dbReference type="InterPro" id="IPR008271">
    <property type="entry name" value="Ser/Thr_kinase_AS"/>
</dbReference>
<dbReference type="Gene3D" id="1.10.510.10">
    <property type="entry name" value="Transferase(Phosphotransferase) domain 1"/>
    <property type="match status" value="1"/>
</dbReference>
<dbReference type="InterPro" id="IPR011009">
    <property type="entry name" value="Kinase-like_dom_sf"/>
</dbReference>
<dbReference type="InterPro" id="IPR000719">
    <property type="entry name" value="Prot_kinase_dom"/>
</dbReference>
<keyword evidence="14" id="KW-1185">Reference proteome</keyword>
<keyword evidence="3" id="KW-0808">Transferase</keyword>
<keyword evidence="4 10" id="KW-0547">Nucleotide-binding</keyword>
<dbReference type="VEuPathDB" id="CryptoDB:Vbra_22238"/>
<evidence type="ECO:0000259" key="12">
    <source>
        <dbReference type="PROSITE" id="PS50011"/>
    </source>
</evidence>
<evidence type="ECO:0000256" key="2">
    <source>
        <dbReference type="ARBA" id="ARBA00022527"/>
    </source>
</evidence>
<dbReference type="AlphaFoldDB" id="A0A0G4GE40"/>
<dbReference type="PROSITE" id="PS00108">
    <property type="entry name" value="PROTEIN_KINASE_ST"/>
    <property type="match status" value="1"/>
</dbReference>
<dbReference type="InterPro" id="IPR018247">
    <property type="entry name" value="EF_Hand_1_Ca_BS"/>
</dbReference>
<feature type="domain" description="Protein kinase" evidence="12">
    <location>
        <begin position="12"/>
        <end position="281"/>
    </location>
</feature>
<name>A0A0G4GE40_VITBC</name>
<dbReference type="EC" id="2.7.11.1" evidence="1"/>
<evidence type="ECO:0000256" key="11">
    <source>
        <dbReference type="SAM" id="MobiDB-lite"/>
    </source>
</evidence>
<keyword evidence="7 10" id="KW-0067">ATP-binding</keyword>
<keyword evidence="5" id="KW-0418">Kinase</keyword>
<keyword evidence="2" id="KW-0723">Serine/threonine-protein kinase</keyword>
<dbReference type="EMBL" id="CDMY01000636">
    <property type="protein sequence ID" value="CEM27630.1"/>
    <property type="molecule type" value="Genomic_DNA"/>
</dbReference>
<comment type="catalytic activity">
    <reaction evidence="9">
        <text>L-seryl-[protein] + ATP = O-phospho-L-seryl-[protein] + ADP + H(+)</text>
        <dbReference type="Rhea" id="RHEA:17989"/>
        <dbReference type="Rhea" id="RHEA-COMP:9863"/>
        <dbReference type="Rhea" id="RHEA-COMP:11604"/>
        <dbReference type="ChEBI" id="CHEBI:15378"/>
        <dbReference type="ChEBI" id="CHEBI:29999"/>
        <dbReference type="ChEBI" id="CHEBI:30616"/>
        <dbReference type="ChEBI" id="CHEBI:83421"/>
        <dbReference type="ChEBI" id="CHEBI:456216"/>
        <dbReference type="EC" id="2.7.11.1"/>
    </reaction>
</comment>
<sequence length="747" mass="81870">MSDEKLIRRLGYERVRPIGRGQHGLCYLVNEHNEGKAQSGKGKFRGPFVAKLVDLGLLPENDRKMAYQEVELLERLQHDYIVGYRDSRLDSERDVLVTVMEFCEGGDLKELINQVAAQDLYLAEEQIMRWFVQLAQALAYLHSNRVLHRDLKTSNIFMTSDRQTAKIGDFGISRVLEGALDFAATTVGTPYYMSPEVCQNSPYSFKSDVWSLGCVLYELCMLKHAFDANSLLGLVYKIVSGSSPPIPPFYSKDLSTLIDKMLAKDAADRLTIDEVLGSPFVKDYLRVAAMEEQNLITHEAADAIGFVKVVKYTDGHIHESRLEISQRGIMVPADLTPEAAAALLKERDEMPTQVVPAASAAAASEAKVPEVPLPPKRILPIPEEHYSILVGRVRRTLVQRRLNWLHAFAFHDREGRGSLPFSEASEMLLVTLHLTLSREEVSLLLRCLDDRDDGCLRVDAFRAALLETGKASTLASVEQWAVELITHSGHADEVKPQFDQADIDGEGMLSDREFRRVMSHTIMQDATDKVTALVKSSDHPLVTTTDEALKYALNRIVHLTEKNGQGEVNYVDFLRRFYPAALMVSDTNDTTHSSKDTAAGLLRVPTPVMGASRSAPTSPGGPRNMPAPIFRPTANTPPPSFATSSSSLSQKPAPPPLPASLTKGAGAALPLPPSIDDDLTSPAGGPQLARSGGRSATTAGGVGGVGVGGGGWHHRVVDEGQPVRKTAAMDVMRKHQRQKSPTVPARH</sequence>
<dbReference type="OrthoDB" id="248923at2759"/>
<dbReference type="SUPFAM" id="SSF56112">
    <property type="entry name" value="Protein kinase-like (PK-like)"/>
    <property type="match status" value="1"/>
</dbReference>
<evidence type="ECO:0000313" key="13">
    <source>
        <dbReference type="EMBL" id="CEM27630.1"/>
    </source>
</evidence>
<dbReference type="GO" id="GO:0005524">
    <property type="term" value="F:ATP binding"/>
    <property type="evidence" value="ECO:0007669"/>
    <property type="project" value="UniProtKB-UniRule"/>
</dbReference>
<dbReference type="PROSITE" id="PS00107">
    <property type="entry name" value="PROTEIN_KINASE_ATP"/>
    <property type="match status" value="1"/>
</dbReference>
<dbReference type="InterPro" id="IPR011992">
    <property type="entry name" value="EF-hand-dom_pair"/>
</dbReference>
<feature type="binding site" evidence="10">
    <location>
        <position position="51"/>
    </location>
    <ligand>
        <name>ATP</name>
        <dbReference type="ChEBI" id="CHEBI:30616"/>
    </ligand>
</feature>
<dbReference type="GO" id="GO:0004674">
    <property type="term" value="F:protein serine/threonine kinase activity"/>
    <property type="evidence" value="ECO:0007669"/>
    <property type="project" value="UniProtKB-KW"/>
</dbReference>
<dbReference type="Gene3D" id="1.10.238.10">
    <property type="entry name" value="EF-hand"/>
    <property type="match status" value="1"/>
</dbReference>
<feature type="region of interest" description="Disordered" evidence="11">
    <location>
        <begin position="588"/>
        <end position="702"/>
    </location>
</feature>
<evidence type="ECO:0000256" key="6">
    <source>
        <dbReference type="ARBA" id="ARBA00022837"/>
    </source>
</evidence>
<evidence type="ECO:0000256" key="10">
    <source>
        <dbReference type="PROSITE-ProRule" id="PRU10141"/>
    </source>
</evidence>
<dbReference type="PANTHER" id="PTHR44899">
    <property type="entry name" value="CAMK FAMILY PROTEIN KINASE"/>
    <property type="match status" value="1"/>
</dbReference>
<evidence type="ECO:0000313" key="14">
    <source>
        <dbReference type="Proteomes" id="UP000041254"/>
    </source>
</evidence>
<feature type="compositionally biased region" description="Low complexity" evidence="11">
    <location>
        <begin position="689"/>
        <end position="699"/>
    </location>
</feature>
<evidence type="ECO:0000256" key="8">
    <source>
        <dbReference type="ARBA" id="ARBA00047899"/>
    </source>
</evidence>
<dbReference type="InterPro" id="IPR051131">
    <property type="entry name" value="NEK_Ser/Thr_kinase_NIMA"/>
</dbReference>
<dbReference type="SUPFAM" id="SSF47473">
    <property type="entry name" value="EF-hand"/>
    <property type="match status" value="1"/>
</dbReference>
<dbReference type="Proteomes" id="UP000041254">
    <property type="component" value="Unassembled WGS sequence"/>
</dbReference>
<comment type="catalytic activity">
    <reaction evidence="8">
        <text>L-threonyl-[protein] + ATP = O-phospho-L-threonyl-[protein] + ADP + H(+)</text>
        <dbReference type="Rhea" id="RHEA:46608"/>
        <dbReference type="Rhea" id="RHEA-COMP:11060"/>
        <dbReference type="Rhea" id="RHEA-COMP:11605"/>
        <dbReference type="ChEBI" id="CHEBI:15378"/>
        <dbReference type="ChEBI" id="CHEBI:30013"/>
        <dbReference type="ChEBI" id="CHEBI:30616"/>
        <dbReference type="ChEBI" id="CHEBI:61977"/>
        <dbReference type="ChEBI" id="CHEBI:456216"/>
        <dbReference type="EC" id="2.7.11.1"/>
    </reaction>
</comment>
<dbReference type="PROSITE" id="PS00018">
    <property type="entry name" value="EF_HAND_1"/>
    <property type="match status" value="1"/>
</dbReference>
<dbReference type="Gene3D" id="3.30.200.20">
    <property type="entry name" value="Phosphorylase Kinase, domain 1"/>
    <property type="match status" value="1"/>
</dbReference>
<dbReference type="SMART" id="SM00220">
    <property type="entry name" value="S_TKc"/>
    <property type="match status" value="1"/>
</dbReference>
<accession>A0A0G4GE40</accession>
<evidence type="ECO:0000256" key="5">
    <source>
        <dbReference type="ARBA" id="ARBA00022777"/>
    </source>
</evidence>
<evidence type="ECO:0000256" key="7">
    <source>
        <dbReference type="ARBA" id="ARBA00022840"/>
    </source>
</evidence>
<proteinExistence type="predicted"/>
<gene>
    <name evidence="13" type="ORF">Vbra_22238</name>
</gene>
<protein>
    <recommendedName>
        <fullName evidence="1">non-specific serine/threonine protein kinase</fullName>
        <ecNumber evidence="1">2.7.11.1</ecNumber>
    </recommendedName>
</protein>
<evidence type="ECO:0000256" key="9">
    <source>
        <dbReference type="ARBA" id="ARBA00048679"/>
    </source>
</evidence>
<reference evidence="13 14" key="1">
    <citation type="submission" date="2014-11" db="EMBL/GenBank/DDBJ databases">
        <authorList>
            <person name="Zhu J."/>
            <person name="Qi W."/>
            <person name="Song R."/>
        </authorList>
    </citation>
    <scope>NUCLEOTIDE SEQUENCE [LARGE SCALE GENOMIC DNA]</scope>
</reference>
<dbReference type="Pfam" id="PF00069">
    <property type="entry name" value="Pkinase"/>
    <property type="match status" value="1"/>
</dbReference>
<dbReference type="InterPro" id="IPR017441">
    <property type="entry name" value="Protein_kinase_ATP_BS"/>
</dbReference>
<dbReference type="InParanoid" id="A0A0G4GE40"/>
<evidence type="ECO:0000256" key="1">
    <source>
        <dbReference type="ARBA" id="ARBA00012513"/>
    </source>
</evidence>
<dbReference type="STRING" id="1169540.A0A0G4GE40"/>
<dbReference type="CDD" id="cd08215">
    <property type="entry name" value="STKc_Nek"/>
    <property type="match status" value="1"/>
</dbReference>
<dbReference type="PROSITE" id="PS50011">
    <property type="entry name" value="PROTEIN_KINASE_DOM"/>
    <property type="match status" value="1"/>
</dbReference>
<organism evidence="13 14">
    <name type="scientific">Vitrella brassicaformis (strain CCMP3155)</name>
    <dbReference type="NCBI Taxonomy" id="1169540"/>
    <lineage>
        <taxon>Eukaryota</taxon>
        <taxon>Sar</taxon>
        <taxon>Alveolata</taxon>
        <taxon>Colpodellida</taxon>
        <taxon>Vitrellaceae</taxon>
        <taxon>Vitrella</taxon>
    </lineage>
</organism>
<evidence type="ECO:0000256" key="4">
    <source>
        <dbReference type="ARBA" id="ARBA00022741"/>
    </source>
</evidence>